<organism evidence="1 2">
    <name type="scientific">Araneus ventricosus</name>
    <name type="common">Orbweaver spider</name>
    <name type="synonym">Epeira ventricosa</name>
    <dbReference type="NCBI Taxonomy" id="182803"/>
    <lineage>
        <taxon>Eukaryota</taxon>
        <taxon>Metazoa</taxon>
        <taxon>Ecdysozoa</taxon>
        <taxon>Arthropoda</taxon>
        <taxon>Chelicerata</taxon>
        <taxon>Arachnida</taxon>
        <taxon>Araneae</taxon>
        <taxon>Araneomorphae</taxon>
        <taxon>Entelegynae</taxon>
        <taxon>Araneoidea</taxon>
        <taxon>Araneidae</taxon>
        <taxon>Araneus</taxon>
    </lineage>
</organism>
<proteinExistence type="predicted"/>
<gene>
    <name evidence="1" type="ORF">AVEN_235691_1</name>
</gene>
<reference evidence="1 2" key="1">
    <citation type="journal article" date="2019" name="Sci. Rep.">
        <title>Orb-weaving spider Araneus ventricosus genome elucidates the spidroin gene catalogue.</title>
        <authorList>
            <person name="Kono N."/>
            <person name="Nakamura H."/>
            <person name="Ohtoshi R."/>
            <person name="Moran D.A.P."/>
            <person name="Shinohara A."/>
            <person name="Yoshida Y."/>
            <person name="Fujiwara M."/>
            <person name="Mori M."/>
            <person name="Tomita M."/>
            <person name="Arakawa K."/>
        </authorList>
    </citation>
    <scope>NUCLEOTIDE SEQUENCE [LARGE SCALE GENOMIC DNA]</scope>
</reference>
<name>A0A4Y2RE74_ARAVE</name>
<comment type="caution">
    <text evidence="1">The sequence shown here is derived from an EMBL/GenBank/DDBJ whole genome shotgun (WGS) entry which is preliminary data.</text>
</comment>
<accession>A0A4Y2RE74</accession>
<protein>
    <submittedName>
        <fullName evidence="1">Uncharacterized protein</fullName>
    </submittedName>
</protein>
<keyword evidence="2" id="KW-1185">Reference proteome</keyword>
<evidence type="ECO:0000313" key="1">
    <source>
        <dbReference type="EMBL" id="GBN73993.1"/>
    </source>
</evidence>
<dbReference type="Proteomes" id="UP000499080">
    <property type="component" value="Unassembled WGS sequence"/>
</dbReference>
<sequence length="238" mass="27513">MTRFHLVIQRICISEQDNLFPVSASAVFRAPKRIRDLAVKPLDDCRRNRGTVDFKLCCRFVRIDRYSRSAFVNHQPPFFFIFCSRLTCLFCRSLIVRLWRSQPSIHFQKPVLRPFQKHFKTLRVSSLVQHNLERSRLHRIGGVINVVVRLDAHLPKHPLDIIDQVGIFGAEKQRARGRRDSPYGLNHFGVGETLMPPKLSGMSLGTTVSRGRLCGIHLFNCNQGCLFHPMRRTRSVVL</sequence>
<dbReference type="EMBL" id="BGPR01016736">
    <property type="protein sequence ID" value="GBN73993.1"/>
    <property type="molecule type" value="Genomic_DNA"/>
</dbReference>
<evidence type="ECO:0000313" key="2">
    <source>
        <dbReference type="Proteomes" id="UP000499080"/>
    </source>
</evidence>
<dbReference type="AlphaFoldDB" id="A0A4Y2RE74"/>